<keyword evidence="3" id="KW-1185">Reference proteome</keyword>
<dbReference type="PANTHER" id="PTHR21503">
    <property type="entry name" value="F-BOX-CONTAINING HYPOTHETICAL PROTEIN C.ELEGANS"/>
    <property type="match status" value="1"/>
</dbReference>
<dbReference type="InterPro" id="IPR012885">
    <property type="entry name" value="F-box_Sdz-33"/>
</dbReference>
<evidence type="ECO:0000313" key="2">
    <source>
        <dbReference type="EMBL" id="EFO98796.1"/>
    </source>
</evidence>
<dbReference type="HOGENOM" id="CLU_028840_3_1_1"/>
<dbReference type="AlphaFoldDB" id="E3NI69"/>
<dbReference type="InParanoid" id="E3NI69"/>
<dbReference type="Pfam" id="PF07735">
    <property type="entry name" value="FBA_2"/>
    <property type="match status" value="1"/>
</dbReference>
<evidence type="ECO:0000259" key="1">
    <source>
        <dbReference type="PROSITE" id="PS50181"/>
    </source>
</evidence>
<gene>
    <name evidence="2" type="ORF">CRE_30496</name>
</gene>
<evidence type="ECO:0000313" key="3">
    <source>
        <dbReference type="Proteomes" id="UP000008281"/>
    </source>
</evidence>
<reference evidence="2" key="1">
    <citation type="submission" date="2007-07" db="EMBL/GenBank/DDBJ databases">
        <title>PCAP assembly of the Caenorhabditis remanei genome.</title>
        <authorList>
            <consortium name="The Caenorhabditis remanei Sequencing Consortium"/>
            <person name="Wilson R.K."/>
        </authorList>
    </citation>
    <scope>NUCLEOTIDE SEQUENCE [LARGE SCALE GENOMIC DNA]</scope>
    <source>
        <strain evidence="2">PB4641</strain>
    </source>
</reference>
<protein>
    <recommendedName>
        <fullName evidence="1">F-box domain-containing protein</fullName>
    </recommendedName>
</protein>
<sequence length="366" mass="43428">MKPLKQLPIQSLPFLGIEQISKEVHSITKVISSRRCNEFPILRLPFLAIEEIFKTMHPIEIKKINFSMISKRTRTVAKLMSFYSKYSIHLFVENFKLFIGLYGTNEMVACTYIMTSEEHMDGKIEEKEHKGYINRRVYNYSKDPAEEWKQLCLHVLDIFKKKTIHYLSMQMDTYVNQNVSLIDFLKANVKSVNECRVNQWYPENNVDENFAYFLNNITINNKLDSLLHTENYYFDGQIPKNLKELHIHNSEWIGYDKLLEIDCKSLFLGYDRISNEQWNLFIKKWIAMETHLNLERLQLKYRELDVFRDCVLYDIPHEVVHKGVKRTLISFLNRKAKISGGIDIRRIDGKTATFIAQYNVFIMSIH</sequence>
<dbReference type="PROSITE" id="PS50181">
    <property type="entry name" value="FBOX"/>
    <property type="match status" value="1"/>
</dbReference>
<proteinExistence type="predicted"/>
<feature type="domain" description="F-box" evidence="1">
    <location>
        <begin position="38"/>
        <end position="86"/>
    </location>
</feature>
<organism evidence="3">
    <name type="scientific">Caenorhabditis remanei</name>
    <name type="common">Caenorhabditis vulgaris</name>
    <dbReference type="NCBI Taxonomy" id="31234"/>
    <lineage>
        <taxon>Eukaryota</taxon>
        <taxon>Metazoa</taxon>
        <taxon>Ecdysozoa</taxon>
        <taxon>Nematoda</taxon>
        <taxon>Chromadorea</taxon>
        <taxon>Rhabditida</taxon>
        <taxon>Rhabditina</taxon>
        <taxon>Rhabditomorpha</taxon>
        <taxon>Rhabditoidea</taxon>
        <taxon>Rhabditidae</taxon>
        <taxon>Peloderinae</taxon>
        <taxon>Caenorhabditis</taxon>
    </lineage>
</organism>
<dbReference type="Pfam" id="PF00646">
    <property type="entry name" value="F-box"/>
    <property type="match status" value="1"/>
</dbReference>
<dbReference type="Proteomes" id="UP000008281">
    <property type="component" value="Unassembled WGS sequence"/>
</dbReference>
<name>E3NI69_CAERE</name>
<accession>E3NI69</accession>
<dbReference type="InterPro" id="IPR001810">
    <property type="entry name" value="F-box_dom"/>
</dbReference>
<dbReference type="EMBL" id="DS268695">
    <property type="protein sequence ID" value="EFO98796.1"/>
    <property type="molecule type" value="Genomic_DNA"/>
</dbReference>